<organism evidence="3 4">
    <name type="scientific">Heterotrigona itama</name>
    <dbReference type="NCBI Taxonomy" id="395501"/>
    <lineage>
        <taxon>Eukaryota</taxon>
        <taxon>Metazoa</taxon>
        <taxon>Ecdysozoa</taxon>
        <taxon>Arthropoda</taxon>
        <taxon>Hexapoda</taxon>
        <taxon>Insecta</taxon>
        <taxon>Pterygota</taxon>
        <taxon>Neoptera</taxon>
        <taxon>Endopterygota</taxon>
        <taxon>Hymenoptera</taxon>
        <taxon>Apocrita</taxon>
        <taxon>Aculeata</taxon>
        <taxon>Apoidea</taxon>
        <taxon>Anthophila</taxon>
        <taxon>Apidae</taxon>
        <taxon>Heterotrigona</taxon>
    </lineage>
</organism>
<feature type="domain" description="Ig-like" evidence="2">
    <location>
        <begin position="1"/>
        <end position="43"/>
    </location>
</feature>
<accession>A0A6V7H307</accession>
<dbReference type="OrthoDB" id="10006996at2759"/>
<feature type="region of interest" description="Disordered" evidence="1">
    <location>
        <begin position="77"/>
        <end position="101"/>
    </location>
</feature>
<dbReference type="AlphaFoldDB" id="A0A6V7H307"/>
<dbReference type="InterPro" id="IPR013783">
    <property type="entry name" value="Ig-like_fold"/>
</dbReference>
<dbReference type="PANTHER" id="PTHR23278">
    <property type="entry name" value="SIDESTEP PROTEIN"/>
    <property type="match status" value="1"/>
</dbReference>
<sequence>PPIVSLNLGSTLSPEDIKEGDDVYFECHIRANPPWSKLTWIHDVHAISPENLLCSVADATRPPLTCLALPRHSSSTATRIQQDLSAKCERRGERENGEGLD</sequence>
<dbReference type="Proteomes" id="UP000752696">
    <property type="component" value="Unassembled WGS sequence"/>
</dbReference>
<dbReference type="SUPFAM" id="SSF48726">
    <property type="entry name" value="Immunoglobulin"/>
    <property type="match status" value="1"/>
</dbReference>
<comment type="caution">
    <text evidence="3">The sequence shown here is derived from an EMBL/GenBank/DDBJ whole genome shotgun (WGS) entry which is preliminary data.</text>
</comment>
<evidence type="ECO:0000313" key="3">
    <source>
        <dbReference type="EMBL" id="CAD1473525.1"/>
    </source>
</evidence>
<dbReference type="Gene3D" id="2.60.40.10">
    <property type="entry name" value="Immunoglobulins"/>
    <property type="match status" value="1"/>
</dbReference>
<keyword evidence="4" id="KW-1185">Reference proteome</keyword>
<dbReference type="PROSITE" id="PS50835">
    <property type="entry name" value="IG_LIKE"/>
    <property type="match status" value="1"/>
</dbReference>
<reference evidence="3" key="1">
    <citation type="submission" date="2020-07" db="EMBL/GenBank/DDBJ databases">
        <authorList>
            <person name="Nazaruddin N."/>
        </authorList>
    </citation>
    <scope>NUCLEOTIDE SEQUENCE</scope>
</reference>
<dbReference type="PANTHER" id="PTHR23278:SF31">
    <property type="entry name" value="SIDESTEP II, ISOFORM A"/>
    <property type="match status" value="1"/>
</dbReference>
<dbReference type="InterPro" id="IPR036179">
    <property type="entry name" value="Ig-like_dom_sf"/>
</dbReference>
<evidence type="ECO:0000313" key="4">
    <source>
        <dbReference type="Proteomes" id="UP000752696"/>
    </source>
</evidence>
<feature type="non-terminal residue" evidence="3">
    <location>
        <position position="101"/>
    </location>
</feature>
<name>A0A6V7H307_9HYME</name>
<evidence type="ECO:0000256" key="1">
    <source>
        <dbReference type="SAM" id="MobiDB-lite"/>
    </source>
</evidence>
<protein>
    <recommendedName>
        <fullName evidence="2">Ig-like domain-containing protein</fullName>
    </recommendedName>
</protein>
<dbReference type="InterPro" id="IPR007110">
    <property type="entry name" value="Ig-like_dom"/>
</dbReference>
<gene>
    <name evidence="3" type="ORF">MHI_LOCUS381533</name>
</gene>
<feature type="compositionally biased region" description="Basic and acidic residues" evidence="1">
    <location>
        <begin position="86"/>
        <end position="101"/>
    </location>
</feature>
<evidence type="ECO:0000259" key="2">
    <source>
        <dbReference type="PROSITE" id="PS50835"/>
    </source>
</evidence>
<dbReference type="EMBL" id="CAJDYZ010006593">
    <property type="protein sequence ID" value="CAD1473525.1"/>
    <property type="molecule type" value="Genomic_DNA"/>
</dbReference>
<feature type="non-terminal residue" evidence="3">
    <location>
        <position position="1"/>
    </location>
</feature>
<proteinExistence type="predicted"/>